<keyword evidence="1" id="KW-0812">Transmembrane</keyword>
<feature type="transmembrane region" description="Helical" evidence="1">
    <location>
        <begin position="23"/>
        <end position="47"/>
    </location>
</feature>
<dbReference type="Proteomes" id="UP001331761">
    <property type="component" value="Unassembled WGS sequence"/>
</dbReference>
<dbReference type="AlphaFoldDB" id="A0AAN8F991"/>
<organism evidence="2 3">
    <name type="scientific">Trichostrongylus colubriformis</name>
    <name type="common">Black scour worm</name>
    <dbReference type="NCBI Taxonomy" id="6319"/>
    <lineage>
        <taxon>Eukaryota</taxon>
        <taxon>Metazoa</taxon>
        <taxon>Ecdysozoa</taxon>
        <taxon>Nematoda</taxon>
        <taxon>Chromadorea</taxon>
        <taxon>Rhabditida</taxon>
        <taxon>Rhabditina</taxon>
        <taxon>Rhabditomorpha</taxon>
        <taxon>Strongyloidea</taxon>
        <taxon>Trichostrongylidae</taxon>
        <taxon>Trichostrongylus</taxon>
    </lineage>
</organism>
<keyword evidence="1" id="KW-1133">Transmembrane helix</keyword>
<evidence type="ECO:0000313" key="3">
    <source>
        <dbReference type="Proteomes" id="UP001331761"/>
    </source>
</evidence>
<evidence type="ECO:0000313" key="2">
    <source>
        <dbReference type="EMBL" id="KAK5975351.1"/>
    </source>
</evidence>
<gene>
    <name evidence="2" type="ORF">GCK32_002109</name>
</gene>
<keyword evidence="1" id="KW-0472">Membrane</keyword>
<evidence type="ECO:0000256" key="1">
    <source>
        <dbReference type="SAM" id="Phobius"/>
    </source>
</evidence>
<comment type="caution">
    <text evidence="2">The sequence shown here is derived from an EMBL/GenBank/DDBJ whole genome shotgun (WGS) entry which is preliminary data.</text>
</comment>
<accession>A0AAN8F991</accession>
<proteinExistence type="predicted"/>
<name>A0AAN8F991_TRICO</name>
<reference evidence="2 3" key="1">
    <citation type="submission" date="2019-10" db="EMBL/GenBank/DDBJ databases">
        <title>Assembly and Annotation for the nematode Trichostrongylus colubriformis.</title>
        <authorList>
            <person name="Martin J."/>
        </authorList>
    </citation>
    <scope>NUCLEOTIDE SEQUENCE [LARGE SCALE GENOMIC DNA]</scope>
    <source>
        <strain evidence="2">G859</strain>
        <tissue evidence="2">Whole worm</tissue>
    </source>
</reference>
<keyword evidence="3" id="KW-1185">Reference proteome</keyword>
<protein>
    <submittedName>
        <fullName evidence="2">Uncharacterized protein</fullName>
    </submittedName>
</protein>
<dbReference type="EMBL" id="WIXE01013146">
    <property type="protein sequence ID" value="KAK5975351.1"/>
    <property type="molecule type" value="Genomic_DNA"/>
</dbReference>
<sequence length="114" mass="13306">MKVPYPAPYKRASSKVRRTSDMWFFYFLGFAIIIALQKGTVASYPGVDLEGRGLRRQHTVYDFQELRRKIAEEESKGFSGRPRPLTRQKAVDDLPQLFRKFEEENEVQMNSTSL</sequence>